<dbReference type="VEuPathDB" id="FungiDB:Malapachy_0080"/>
<evidence type="ECO:0000259" key="4">
    <source>
        <dbReference type="Pfam" id="PF00780"/>
    </source>
</evidence>
<dbReference type="GO" id="GO:0012505">
    <property type="term" value="C:endomembrane system"/>
    <property type="evidence" value="ECO:0007669"/>
    <property type="project" value="UniProtKB-SubCell"/>
</dbReference>
<dbReference type="Pfam" id="PF00780">
    <property type="entry name" value="CNH"/>
    <property type="match status" value="1"/>
</dbReference>
<protein>
    <submittedName>
        <fullName evidence="7">Uncharacterized protein</fullName>
    </submittedName>
</protein>
<dbReference type="Proteomes" id="UP000037751">
    <property type="component" value="Unassembled WGS sequence"/>
</dbReference>
<dbReference type="GeneID" id="28726488"/>
<dbReference type="GO" id="GO:0000329">
    <property type="term" value="C:fungal-type vacuole membrane"/>
    <property type="evidence" value="ECO:0007669"/>
    <property type="project" value="TreeGrafter"/>
</dbReference>
<dbReference type="InterPro" id="IPR019453">
    <property type="entry name" value="VPS39/TGFA1_Znf"/>
</dbReference>
<keyword evidence="2" id="KW-0472">Membrane</keyword>
<dbReference type="OrthoDB" id="5325112at2759"/>
<sequence length="971" mass="105360">MPSAFAWRVLASAVPDCTAAAYDPRHAKGGDVSPYIGTSQGHIYRGDPSSSQSLTRRRIDQLCPIPGTAWMAALSDSYVHLVSTSDAPGEPCRLPHSKGARQMLAASWQEARTDTAHASTTNAAVAPARAVGLRGMDEVARAKQRATSDVQVSALAIACKHSLVLYRWHDGQFWDAKIVALPRTPQTLAFAPDGGVVFVGYGAYEYARVVVPPLQASSLAWRALPPDAMTSTDCLDTCAWDLFAVSLPRGTDAPEARATTTWWSRAKRPRALGLAQDVLLATDAGATFVDAQGRASRAHKATSTLAWDAPPWAAFYAAPYLVLQESAQQWGVFMASTLRREQTLQVPDDAGEVRVVHSSRGPRDEGATSVLVYTSAKVPGPGTLWTWDRRAWDEQVEALAAQGEYREALALLDALEGPTDATWDARRQHMCALVGTQAMQQRLYDEAIDQFMAIDMNPAHVLAMYPASISGALAQPRSHWLAMVGAPVPPKAAATTTTTTDDDDDTSALSAPALDALARFLNDRRRLLRPLVASYTHTHPLDTSVLLSLPAWACPLTSLTPEQGMAMAQAVDTALFHVFLRTKPSLVGPMCRVANWCQVADVEAQLRAHGKMDELLALYRGKAMHSEAMALLRARYTAATAAAAAAADDDAQREATEPALALQAAIQYLQALEADHVDLMLDEAPWILDAAPDEGLAIFTCEEHLTTLPPMRVAHALAQHAPTLAITYMERVLAAMPAADVPPALPTFLATLYLTAAAAHSDVAMSTLEHFLHTSTSYDAAAVLQAMPPRPAMPRIRAWLLGRVQRHAEALTLYLCDLNDMAAAARYCDVYDGDVLTLFVRIVVEHRRAWLPEALRVLTRHARHVDMAAILPLLPASVPVQDVAALCTRAWRWRAAQRDEIRVQQALYEAQDVRLTTQVRALQARHVLVSDGRTCTLCQRRLGHAVLAVMPATGATMHYYCAMKPDAPGGI</sequence>
<reference evidence="7 8" key="1">
    <citation type="submission" date="2015-07" db="EMBL/GenBank/DDBJ databases">
        <title>Draft Genome Sequence of Malassezia furfur CBS1878 and Malassezia pachydermatis CBS1879.</title>
        <authorList>
            <person name="Triana S."/>
            <person name="Ohm R."/>
            <person name="Gonzalez A."/>
            <person name="DeCock H."/>
            <person name="Restrepo S."/>
            <person name="Celis A."/>
        </authorList>
    </citation>
    <scope>NUCLEOTIDE SEQUENCE [LARGE SCALE GENOMIC DNA]</scope>
    <source>
        <strain evidence="7 8">CBS 1879</strain>
    </source>
</reference>
<comment type="subcellular location">
    <subcellularLocation>
        <location evidence="1">Endomembrane system</location>
        <topology evidence="1">Peripheral membrane protein</topology>
    </subcellularLocation>
</comment>
<name>A0A0M8MN08_9BASI</name>
<organism evidence="7 8">
    <name type="scientific">Malassezia pachydermatis</name>
    <dbReference type="NCBI Taxonomy" id="77020"/>
    <lineage>
        <taxon>Eukaryota</taxon>
        <taxon>Fungi</taxon>
        <taxon>Dikarya</taxon>
        <taxon>Basidiomycota</taxon>
        <taxon>Ustilaginomycotina</taxon>
        <taxon>Malasseziomycetes</taxon>
        <taxon>Malasseziales</taxon>
        <taxon>Malasseziaceae</taxon>
        <taxon>Malassezia</taxon>
    </lineage>
</organism>
<evidence type="ECO:0000256" key="2">
    <source>
        <dbReference type="ARBA" id="ARBA00023136"/>
    </source>
</evidence>
<evidence type="ECO:0000313" key="7">
    <source>
        <dbReference type="EMBL" id="KOS13377.1"/>
    </source>
</evidence>
<dbReference type="RefSeq" id="XP_017991009.1">
    <property type="nucleotide sequence ID" value="XM_018134613.1"/>
</dbReference>
<gene>
    <name evidence="7" type="ORF">Malapachy_0080</name>
</gene>
<proteinExistence type="inferred from homology"/>
<dbReference type="InterPro" id="IPR032914">
    <property type="entry name" value="Vam6/VPS39/TRAP1"/>
</dbReference>
<comment type="caution">
    <text evidence="7">The sequence shown here is derived from an EMBL/GenBank/DDBJ whole genome shotgun (WGS) entry which is preliminary data.</text>
</comment>
<evidence type="ECO:0000259" key="6">
    <source>
        <dbReference type="Pfam" id="PF10367"/>
    </source>
</evidence>
<accession>A0A0M8MN08</accession>
<dbReference type="AlphaFoldDB" id="A0A0M8MN08"/>
<dbReference type="InterPro" id="IPR001180">
    <property type="entry name" value="CNH_dom"/>
</dbReference>
<dbReference type="PANTHER" id="PTHR12894">
    <property type="entry name" value="CNH DOMAIN CONTAINING"/>
    <property type="match status" value="1"/>
</dbReference>
<dbReference type="GO" id="GO:0006914">
    <property type="term" value="P:autophagy"/>
    <property type="evidence" value="ECO:0007669"/>
    <property type="project" value="TreeGrafter"/>
</dbReference>
<evidence type="ECO:0000259" key="5">
    <source>
        <dbReference type="Pfam" id="PF10366"/>
    </source>
</evidence>
<keyword evidence="8" id="KW-1185">Reference proteome</keyword>
<evidence type="ECO:0000256" key="3">
    <source>
        <dbReference type="ARBA" id="ARBA00038201"/>
    </source>
</evidence>
<feature type="domain" description="Vacuolar sorting protein 39/Transforming growth factor beta receptor-associated zinc finger" evidence="6">
    <location>
        <begin position="925"/>
        <end position="963"/>
    </location>
</feature>
<feature type="domain" description="CNH" evidence="4">
    <location>
        <begin position="36"/>
        <end position="323"/>
    </location>
</feature>
<dbReference type="PANTHER" id="PTHR12894:SF49">
    <property type="entry name" value="VAM6_VPS39-LIKE PROTEIN"/>
    <property type="match status" value="1"/>
</dbReference>
<dbReference type="GO" id="GO:0034058">
    <property type="term" value="P:endosomal vesicle fusion"/>
    <property type="evidence" value="ECO:0007669"/>
    <property type="project" value="TreeGrafter"/>
</dbReference>
<feature type="domain" description="Vacuolar sorting protein 39/Transforming growth factor beta receptor-associated" evidence="5">
    <location>
        <begin position="571"/>
        <end position="688"/>
    </location>
</feature>
<dbReference type="InterPro" id="IPR019452">
    <property type="entry name" value="VPS39/TGF_beta_rcpt-assoc_1"/>
</dbReference>
<dbReference type="EMBL" id="LGAV01000006">
    <property type="protein sequence ID" value="KOS13377.1"/>
    <property type="molecule type" value="Genomic_DNA"/>
</dbReference>
<dbReference type="Pfam" id="PF10367">
    <property type="entry name" value="zf-Vps39_C"/>
    <property type="match status" value="1"/>
</dbReference>
<dbReference type="STRING" id="77020.A0A0M8MN08"/>
<dbReference type="Pfam" id="PF10366">
    <property type="entry name" value="Vps39_1"/>
    <property type="match status" value="1"/>
</dbReference>
<evidence type="ECO:0000313" key="8">
    <source>
        <dbReference type="Proteomes" id="UP000037751"/>
    </source>
</evidence>
<evidence type="ECO:0000256" key="1">
    <source>
        <dbReference type="ARBA" id="ARBA00004184"/>
    </source>
</evidence>
<comment type="similarity">
    <text evidence="3">Belongs to the VAM6/VPS39 family.</text>
</comment>